<protein>
    <recommendedName>
        <fullName evidence="11">Branched-chain amino acid ABC transporter permease</fullName>
    </recommendedName>
</protein>
<keyword evidence="10" id="KW-1185">Reference proteome</keyword>
<feature type="transmembrane region" description="Helical" evidence="8">
    <location>
        <begin position="194"/>
        <end position="223"/>
    </location>
</feature>
<evidence type="ECO:0000256" key="2">
    <source>
        <dbReference type="ARBA" id="ARBA00010735"/>
    </source>
</evidence>
<name>A0ABN3A104_9ACTN</name>
<evidence type="ECO:0000256" key="1">
    <source>
        <dbReference type="ARBA" id="ARBA00004651"/>
    </source>
</evidence>
<organism evidence="9 10">
    <name type="scientific">Nocardioides koreensis</name>
    <dbReference type="NCBI Taxonomy" id="433651"/>
    <lineage>
        <taxon>Bacteria</taxon>
        <taxon>Bacillati</taxon>
        <taxon>Actinomycetota</taxon>
        <taxon>Actinomycetes</taxon>
        <taxon>Propionibacteriales</taxon>
        <taxon>Nocardioidaceae</taxon>
        <taxon>Nocardioides</taxon>
    </lineage>
</organism>
<evidence type="ECO:0000313" key="9">
    <source>
        <dbReference type="EMBL" id="GAA2151766.1"/>
    </source>
</evidence>
<evidence type="ECO:0000256" key="6">
    <source>
        <dbReference type="ARBA" id="ARBA00022989"/>
    </source>
</evidence>
<feature type="transmembrane region" description="Helical" evidence="8">
    <location>
        <begin position="168"/>
        <end position="187"/>
    </location>
</feature>
<accession>A0ABN3A104</accession>
<keyword evidence="5 8" id="KW-0812">Transmembrane</keyword>
<dbReference type="PANTHER" id="PTHR34979:SF1">
    <property type="entry name" value="INNER MEMBRANE PROTEIN YGAZ"/>
    <property type="match status" value="1"/>
</dbReference>
<dbReference type="EMBL" id="BAAAQR010000011">
    <property type="protein sequence ID" value="GAA2151766.1"/>
    <property type="molecule type" value="Genomic_DNA"/>
</dbReference>
<gene>
    <name evidence="9" type="ORF">GCM10009844_34400</name>
</gene>
<feature type="transmembrane region" description="Helical" evidence="8">
    <location>
        <begin position="29"/>
        <end position="50"/>
    </location>
</feature>
<comment type="subcellular location">
    <subcellularLocation>
        <location evidence="1">Cell membrane</location>
        <topology evidence="1">Multi-pass membrane protein</topology>
    </subcellularLocation>
</comment>
<evidence type="ECO:0008006" key="11">
    <source>
        <dbReference type="Google" id="ProtNLM"/>
    </source>
</evidence>
<evidence type="ECO:0000256" key="8">
    <source>
        <dbReference type="SAM" id="Phobius"/>
    </source>
</evidence>
<dbReference type="InterPro" id="IPR011606">
    <property type="entry name" value="Brnchd-chn_aa_trnsp_permease"/>
</dbReference>
<reference evidence="9 10" key="1">
    <citation type="journal article" date="2019" name="Int. J. Syst. Evol. Microbiol.">
        <title>The Global Catalogue of Microorganisms (GCM) 10K type strain sequencing project: providing services to taxonomists for standard genome sequencing and annotation.</title>
        <authorList>
            <consortium name="The Broad Institute Genomics Platform"/>
            <consortium name="The Broad Institute Genome Sequencing Center for Infectious Disease"/>
            <person name="Wu L."/>
            <person name="Ma J."/>
        </authorList>
    </citation>
    <scope>NUCLEOTIDE SEQUENCE [LARGE SCALE GENOMIC DNA]</scope>
    <source>
        <strain evidence="9 10">JCM 16022</strain>
    </source>
</reference>
<keyword evidence="3" id="KW-0813">Transport</keyword>
<dbReference type="PANTHER" id="PTHR34979">
    <property type="entry name" value="INNER MEMBRANE PROTEIN YGAZ"/>
    <property type="match status" value="1"/>
</dbReference>
<comment type="similarity">
    <text evidence="2">Belongs to the AzlC family.</text>
</comment>
<keyword evidence="7 8" id="KW-0472">Membrane</keyword>
<keyword evidence="6 8" id="KW-1133">Transmembrane helix</keyword>
<evidence type="ECO:0000256" key="7">
    <source>
        <dbReference type="ARBA" id="ARBA00023136"/>
    </source>
</evidence>
<dbReference type="Pfam" id="PF03591">
    <property type="entry name" value="AzlC"/>
    <property type="match status" value="1"/>
</dbReference>
<sequence>MYDNLIEEREVRARPAARLDGDCAAGARAMLPLLVAYAPFALMVGAAVAASDNPLAAWLSTWTIYGGAAHLVTLDVLAQGSGWAAAAVAGLLVQTRLSAYSTAMAPDWAAATLSRRLLAGILLTDAPWVLTRARESGRRGFYLGAGITLFLAWPAMVTVGALSGDFLSGNPAAALVPALVLGCTVATQLRHRPVLVASAAAGLSAVVTAPVSAGVALVAAAAAGTAAGLLADLATRGGPPEAVAS</sequence>
<dbReference type="Proteomes" id="UP001501771">
    <property type="component" value="Unassembled WGS sequence"/>
</dbReference>
<evidence type="ECO:0000313" key="10">
    <source>
        <dbReference type="Proteomes" id="UP001501771"/>
    </source>
</evidence>
<evidence type="ECO:0000256" key="4">
    <source>
        <dbReference type="ARBA" id="ARBA00022475"/>
    </source>
</evidence>
<comment type="caution">
    <text evidence="9">The sequence shown here is derived from an EMBL/GenBank/DDBJ whole genome shotgun (WGS) entry which is preliminary data.</text>
</comment>
<evidence type="ECO:0000256" key="5">
    <source>
        <dbReference type="ARBA" id="ARBA00022692"/>
    </source>
</evidence>
<evidence type="ECO:0000256" key="3">
    <source>
        <dbReference type="ARBA" id="ARBA00022448"/>
    </source>
</evidence>
<feature type="transmembrane region" description="Helical" evidence="8">
    <location>
        <begin position="141"/>
        <end position="162"/>
    </location>
</feature>
<proteinExistence type="inferred from homology"/>
<keyword evidence="4" id="KW-1003">Cell membrane</keyword>